<evidence type="ECO:0000313" key="7">
    <source>
        <dbReference type="EMBL" id="GAA1993027.1"/>
    </source>
</evidence>
<evidence type="ECO:0000256" key="5">
    <source>
        <dbReference type="ARBA" id="ARBA00023136"/>
    </source>
</evidence>
<keyword evidence="2" id="KW-1003">Cell membrane</keyword>
<keyword evidence="4 6" id="KW-1133">Transmembrane helix</keyword>
<feature type="transmembrane region" description="Helical" evidence="6">
    <location>
        <begin position="6"/>
        <end position="27"/>
    </location>
</feature>
<feature type="transmembrane region" description="Helical" evidence="6">
    <location>
        <begin position="76"/>
        <end position="94"/>
    </location>
</feature>
<evidence type="ECO:0000256" key="4">
    <source>
        <dbReference type="ARBA" id="ARBA00022989"/>
    </source>
</evidence>
<dbReference type="PANTHER" id="PTHR30086:SF20">
    <property type="entry name" value="ARGININE EXPORTER PROTEIN ARGO-RELATED"/>
    <property type="match status" value="1"/>
</dbReference>
<feature type="transmembrane region" description="Helical" evidence="6">
    <location>
        <begin position="152"/>
        <end position="175"/>
    </location>
</feature>
<feature type="transmembrane region" description="Helical" evidence="6">
    <location>
        <begin position="187"/>
        <end position="205"/>
    </location>
</feature>
<keyword evidence="8" id="KW-1185">Reference proteome</keyword>
<gene>
    <name evidence="7" type="ORF">GCM10009754_85180</name>
</gene>
<dbReference type="EMBL" id="BAAANN010000069">
    <property type="protein sequence ID" value="GAA1993027.1"/>
    <property type="molecule type" value="Genomic_DNA"/>
</dbReference>
<evidence type="ECO:0000256" key="6">
    <source>
        <dbReference type="SAM" id="Phobius"/>
    </source>
</evidence>
<evidence type="ECO:0000313" key="8">
    <source>
        <dbReference type="Proteomes" id="UP001501116"/>
    </source>
</evidence>
<comment type="subcellular location">
    <subcellularLocation>
        <location evidence="1">Cell membrane</location>
        <topology evidence="1">Multi-pass membrane protein</topology>
    </subcellularLocation>
</comment>
<dbReference type="Proteomes" id="UP001501116">
    <property type="component" value="Unassembled WGS sequence"/>
</dbReference>
<name>A0ABN2SUY8_9PSEU</name>
<feature type="transmembrane region" description="Helical" evidence="6">
    <location>
        <begin position="115"/>
        <end position="140"/>
    </location>
</feature>
<comment type="caution">
    <text evidence="7">The sequence shown here is derived from an EMBL/GenBank/DDBJ whole genome shotgun (WGS) entry which is preliminary data.</text>
</comment>
<proteinExistence type="predicted"/>
<protein>
    <submittedName>
        <fullName evidence="7">LysE family transporter</fullName>
    </submittedName>
</protein>
<dbReference type="RefSeq" id="WP_344431775.1">
    <property type="nucleotide sequence ID" value="NZ_BAAANN010000069.1"/>
</dbReference>
<evidence type="ECO:0000256" key="3">
    <source>
        <dbReference type="ARBA" id="ARBA00022692"/>
    </source>
</evidence>
<keyword evidence="3 6" id="KW-0812">Transmembrane</keyword>
<organism evidence="7 8">
    <name type="scientific">Amycolatopsis minnesotensis</name>
    <dbReference type="NCBI Taxonomy" id="337894"/>
    <lineage>
        <taxon>Bacteria</taxon>
        <taxon>Bacillati</taxon>
        <taxon>Actinomycetota</taxon>
        <taxon>Actinomycetes</taxon>
        <taxon>Pseudonocardiales</taxon>
        <taxon>Pseudonocardiaceae</taxon>
        <taxon>Amycolatopsis</taxon>
    </lineage>
</organism>
<evidence type="ECO:0000256" key="2">
    <source>
        <dbReference type="ARBA" id="ARBA00022475"/>
    </source>
</evidence>
<dbReference type="Pfam" id="PF01810">
    <property type="entry name" value="LysE"/>
    <property type="match status" value="1"/>
</dbReference>
<keyword evidence="5 6" id="KW-0472">Membrane</keyword>
<evidence type="ECO:0000256" key="1">
    <source>
        <dbReference type="ARBA" id="ARBA00004651"/>
    </source>
</evidence>
<feature type="transmembrane region" description="Helical" evidence="6">
    <location>
        <begin position="39"/>
        <end position="64"/>
    </location>
</feature>
<accession>A0ABN2SUY8</accession>
<sequence length="206" mass="20546">MTAAVVAGLLAGYGIAIPVGAVSAYLVSLTARTGLRAGIGAALGVASADGLYALVAMIGGTAAARLLAPVLLPLRWASALVLVVLALRTGIAAVRRYRTGSRDEIEVTAIGPVRAYFGLLGMTALNPLTVVYFTALVLGGSAAMTGNPGEQAVFVLAAFVASASWQVLLACGGALLGKVLTGSRGRLVTATASSALVIALAIRLVT</sequence>
<dbReference type="InterPro" id="IPR001123">
    <property type="entry name" value="LeuE-type"/>
</dbReference>
<reference evidence="7 8" key="1">
    <citation type="journal article" date="2019" name="Int. J. Syst. Evol. Microbiol.">
        <title>The Global Catalogue of Microorganisms (GCM) 10K type strain sequencing project: providing services to taxonomists for standard genome sequencing and annotation.</title>
        <authorList>
            <consortium name="The Broad Institute Genomics Platform"/>
            <consortium name="The Broad Institute Genome Sequencing Center for Infectious Disease"/>
            <person name="Wu L."/>
            <person name="Ma J."/>
        </authorList>
    </citation>
    <scope>NUCLEOTIDE SEQUENCE [LARGE SCALE GENOMIC DNA]</scope>
    <source>
        <strain evidence="7 8">JCM 14545</strain>
    </source>
</reference>
<dbReference type="PANTHER" id="PTHR30086">
    <property type="entry name" value="ARGININE EXPORTER PROTEIN ARGO"/>
    <property type="match status" value="1"/>
</dbReference>